<dbReference type="OrthoDB" id="832921at2"/>
<proteinExistence type="predicted"/>
<evidence type="ECO:0000256" key="2">
    <source>
        <dbReference type="SAM" id="Phobius"/>
    </source>
</evidence>
<protein>
    <submittedName>
        <fullName evidence="3">Uncharacterized protein</fullName>
    </submittedName>
</protein>
<sequence length="324" mass="35990">MQRKWFVYIIGGGLLIALLALFIDDPEPKHGLTQNTAPAQQPPAQQAPATASHGGFQFTRTNFDDGWVSTVQPKWVEASKGDIRVLLHYPADVKARNTDPDVMANAAWDTLVAPRYRDLRNYKTMGSVLTYQRPYLSQGEVTDAATGRAHFVSIFNQADSGWIEVILPDRETFVREFGIDVEKVNKDPYTDTAIFNRIRGMGTYNKFAVAPADLPGKWTTNFSANTFYVNRYTGANAGMSTYSSGQEYVFSGQTYKWHIAAANSSGGQTKVSQAKSEGTFTMPDNWSMNFSDMEGKPKTYQVQFRAVEGGRILVIDGTAFVRAN</sequence>
<name>A0A0S3PPP6_9BRAD</name>
<evidence type="ECO:0000313" key="4">
    <source>
        <dbReference type="Proteomes" id="UP000236884"/>
    </source>
</evidence>
<reference evidence="3 4" key="1">
    <citation type="submission" date="2015-08" db="EMBL/GenBank/DDBJ databases">
        <title>Investigation of the bacterial diversity of lava forest soil.</title>
        <authorList>
            <person name="Lee J.S."/>
        </authorList>
    </citation>
    <scope>NUCLEOTIDE SEQUENCE [LARGE SCALE GENOMIC DNA]</scope>
    <source>
        <strain evidence="3 4">GJW-30</strain>
    </source>
</reference>
<gene>
    <name evidence="3" type="ORF">GJW-30_1_00362</name>
</gene>
<evidence type="ECO:0000256" key="1">
    <source>
        <dbReference type="SAM" id="MobiDB-lite"/>
    </source>
</evidence>
<evidence type="ECO:0000313" key="3">
    <source>
        <dbReference type="EMBL" id="BAT57852.1"/>
    </source>
</evidence>
<keyword evidence="2" id="KW-0812">Transmembrane</keyword>
<feature type="region of interest" description="Disordered" evidence="1">
    <location>
        <begin position="31"/>
        <end position="52"/>
    </location>
</feature>
<dbReference type="Proteomes" id="UP000236884">
    <property type="component" value="Chromosome"/>
</dbReference>
<dbReference type="KEGG" id="vgo:GJW-30_1_00362"/>
<keyword evidence="2" id="KW-1133">Transmembrane helix</keyword>
<dbReference type="EMBL" id="AP014946">
    <property type="protein sequence ID" value="BAT57852.1"/>
    <property type="molecule type" value="Genomic_DNA"/>
</dbReference>
<dbReference type="RefSeq" id="WP_096350944.1">
    <property type="nucleotide sequence ID" value="NZ_AP014946.1"/>
</dbReference>
<accession>A0A0S3PPP6</accession>
<keyword evidence="2" id="KW-0472">Membrane</keyword>
<feature type="compositionally biased region" description="Low complexity" evidence="1">
    <location>
        <begin position="36"/>
        <end position="51"/>
    </location>
</feature>
<organism evidence="3 4">
    <name type="scientific">Variibacter gotjawalensis</name>
    <dbReference type="NCBI Taxonomy" id="1333996"/>
    <lineage>
        <taxon>Bacteria</taxon>
        <taxon>Pseudomonadati</taxon>
        <taxon>Pseudomonadota</taxon>
        <taxon>Alphaproteobacteria</taxon>
        <taxon>Hyphomicrobiales</taxon>
        <taxon>Nitrobacteraceae</taxon>
        <taxon>Variibacter</taxon>
    </lineage>
</organism>
<keyword evidence="4" id="KW-1185">Reference proteome</keyword>
<dbReference type="AlphaFoldDB" id="A0A0S3PPP6"/>
<feature type="transmembrane region" description="Helical" evidence="2">
    <location>
        <begin position="5"/>
        <end position="23"/>
    </location>
</feature>